<accession>A0AAU7DUH8</accession>
<proteinExistence type="predicted"/>
<gene>
    <name evidence="1" type="ORF">V5R04_00980</name>
</gene>
<sequence>MKVLKKRWKLFVLVLGYLGVAVGGYVYFAAQNPLTQLTKVANQEQFTEVQRDLSQYLTENIKGYVYYEQPPAKVPESFGGFPLTEEAQKQGDAVLLQHTKNIDELDTQMQMDWPHAITKSSTTVNAYGYSENRVRVLPKTQAGVSVSISVDKEIMSDLESYGTGRSIELGVVIDGPTQTIVSVVDTEMENW</sequence>
<protein>
    <submittedName>
        <fullName evidence="1">Uncharacterized protein</fullName>
    </submittedName>
</protein>
<reference evidence="1" key="1">
    <citation type="submission" date="2024-02" db="EMBL/GenBank/DDBJ databases">
        <title>Tomenella chthoni gen. nov. sp. nov., a member of the family Jonesiaceae isolated from bat guano.</title>
        <authorList>
            <person name="Miller S.L."/>
            <person name="King J."/>
            <person name="Sankaranarayanan K."/>
            <person name="Lawson P.A."/>
        </authorList>
    </citation>
    <scope>NUCLEOTIDE SEQUENCE</scope>
    <source>
        <strain evidence="1">BS-20</strain>
    </source>
</reference>
<organism evidence="1">
    <name type="scientific">Jonesiaceae bacterium BS-20</name>
    <dbReference type="NCBI Taxonomy" id="3120821"/>
    <lineage>
        <taxon>Bacteria</taxon>
        <taxon>Bacillati</taxon>
        <taxon>Actinomycetota</taxon>
        <taxon>Actinomycetes</taxon>
        <taxon>Micrococcales</taxon>
        <taxon>Jonesiaceae</taxon>
    </lineage>
</organism>
<evidence type="ECO:0000313" key="1">
    <source>
        <dbReference type="EMBL" id="XBH21832.1"/>
    </source>
</evidence>
<name>A0AAU7DUH8_9MICO</name>
<dbReference type="EMBL" id="CP146203">
    <property type="protein sequence ID" value="XBH21832.1"/>
    <property type="molecule type" value="Genomic_DNA"/>
</dbReference>
<dbReference type="AlphaFoldDB" id="A0AAU7DUH8"/>